<feature type="compositionally biased region" description="Low complexity" evidence="1">
    <location>
        <begin position="714"/>
        <end position="723"/>
    </location>
</feature>
<dbReference type="PANTHER" id="PTHR47785:SF4">
    <property type="entry name" value="ZN(II)2CYS6 TRANSCRIPTION FACTOR (EUROFUNG)"/>
    <property type="match status" value="1"/>
</dbReference>
<dbReference type="Proteomes" id="UP000033710">
    <property type="component" value="Unassembled WGS sequence"/>
</dbReference>
<reference evidence="2 3" key="2">
    <citation type="journal article" date="2015" name="Eukaryot. Cell">
        <title>Asexual propagation of a virulent clone complex in a human and feline outbreak of sporotrichosis.</title>
        <authorList>
            <person name="Teixeira Mde M."/>
            <person name="Rodrigues A.M."/>
            <person name="Tsui C.K."/>
            <person name="de Almeida L.G."/>
            <person name="Van Diepeningen A.D."/>
            <person name="van den Ende B.G."/>
            <person name="Fernandes G.F."/>
            <person name="Kano R."/>
            <person name="Hamelin R.C."/>
            <person name="Lopes-Bezerra L.M."/>
            <person name="Vasconcelos A.T."/>
            <person name="de Hoog S."/>
            <person name="de Camargo Z.P."/>
            <person name="Felipe M.S."/>
        </authorList>
    </citation>
    <scope>NUCLEOTIDE SEQUENCE [LARGE SCALE GENOMIC DNA]</scope>
    <source>
        <strain evidence="2 3">1099-18</strain>
    </source>
</reference>
<dbReference type="KEGG" id="ssck:SPSK_02947"/>
<gene>
    <name evidence="2" type="ORF">SPSK_02947</name>
</gene>
<feature type="compositionally biased region" description="Basic residues" evidence="1">
    <location>
        <begin position="266"/>
        <end position="276"/>
    </location>
</feature>
<feature type="region of interest" description="Disordered" evidence="1">
    <location>
        <begin position="468"/>
        <end position="487"/>
    </location>
</feature>
<organism evidence="2 3">
    <name type="scientific">Sporothrix schenckii 1099-18</name>
    <dbReference type="NCBI Taxonomy" id="1397361"/>
    <lineage>
        <taxon>Eukaryota</taxon>
        <taxon>Fungi</taxon>
        <taxon>Dikarya</taxon>
        <taxon>Ascomycota</taxon>
        <taxon>Pezizomycotina</taxon>
        <taxon>Sordariomycetes</taxon>
        <taxon>Sordariomycetidae</taxon>
        <taxon>Ophiostomatales</taxon>
        <taxon>Ophiostomataceae</taxon>
        <taxon>Sporothrix</taxon>
    </lineage>
</organism>
<feature type="region of interest" description="Disordered" evidence="1">
    <location>
        <begin position="230"/>
        <end position="313"/>
    </location>
</feature>
<feature type="region of interest" description="Disordered" evidence="1">
    <location>
        <begin position="1126"/>
        <end position="1153"/>
    </location>
</feature>
<proteinExistence type="predicted"/>
<accession>A0A0F2LZ15</accession>
<feature type="compositionally biased region" description="Low complexity" evidence="1">
    <location>
        <begin position="97"/>
        <end position="109"/>
    </location>
</feature>
<dbReference type="OrthoDB" id="5245393at2759"/>
<feature type="compositionally biased region" description="Low complexity" evidence="1">
    <location>
        <begin position="1133"/>
        <end position="1151"/>
    </location>
</feature>
<dbReference type="EMBL" id="AXCR01000010">
    <property type="protein sequence ID" value="KJR82703.1"/>
    <property type="molecule type" value="Genomic_DNA"/>
</dbReference>
<dbReference type="PANTHER" id="PTHR47785">
    <property type="entry name" value="ZN(II)2CYS6 TRANSCRIPTION FACTOR (EUROFUNG)-RELATED-RELATED"/>
    <property type="match status" value="1"/>
</dbReference>
<dbReference type="GeneID" id="27665070"/>
<evidence type="ECO:0000313" key="2">
    <source>
        <dbReference type="EMBL" id="KJR82703.1"/>
    </source>
</evidence>
<feature type="compositionally biased region" description="Polar residues" evidence="1">
    <location>
        <begin position="701"/>
        <end position="710"/>
    </location>
</feature>
<feature type="compositionally biased region" description="Basic and acidic residues" evidence="1">
    <location>
        <begin position="1"/>
        <end position="10"/>
    </location>
</feature>
<feature type="region of interest" description="Disordered" evidence="1">
    <location>
        <begin position="698"/>
        <end position="723"/>
    </location>
</feature>
<comment type="caution">
    <text evidence="2">The sequence shown here is derived from an EMBL/GenBank/DDBJ whole genome shotgun (WGS) entry which is preliminary data.</text>
</comment>
<reference evidence="2 3" key="1">
    <citation type="journal article" date="2014" name="BMC Genomics">
        <title>Comparative genomics of the major fungal agents of human and animal Sporotrichosis: Sporothrix schenckii and Sporothrix brasiliensis.</title>
        <authorList>
            <person name="Teixeira M.M."/>
            <person name="de Almeida L.G."/>
            <person name="Kubitschek-Barreira P."/>
            <person name="Alves F.L."/>
            <person name="Kioshima E.S."/>
            <person name="Abadio A.K."/>
            <person name="Fernandes L."/>
            <person name="Derengowski L.S."/>
            <person name="Ferreira K.S."/>
            <person name="Souza R.C."/>
            <person name="Ruiz J.C."/>
            <person name="de Andrade N.C."/>
            <person name="Paes H.C."/>
            <person name="Nicola A.M."/>
            <person name="Albuquerque P."/>
            <person name="Gerber A.L."/>
            <person name="Martins V.P."/>
            <person name="Peconick L.D."/>
            <person name="Neto A.V."/>
            <person name="Chaucanez C.B."/>
            <person name="Silva P.A."/>
            <person name="Cunha O.L."/>
            <person name="de Oliveira F.F."/>
            <person name="dos Santos T.C."/>
            <person name="Barros A.L."/>
            <person name="Soares M.A."/>
            <person name="de Oliveira L.M."/>
            <person name="Marini M.M."/>
            <person name="Villalobos-Duno H."/>
            <person name="Cunha M.M."/>
            <person name="de Hoog S."/>
            <person name="da Silveira J.F."/>
            <person name="Henrissat B."/>
            <person name="Nino-Vega G.A."/>
            <person name="Cisalpino P.S."/>
            <person name="Mora-Montes H.M."/>
            <person name="Almeida S.R."/>
            <person name="Stajich J.E."/>
            <person name="Lopes-Bezerra L.M."/>
            <person name="Vasconcelos A.T."/>
            <person name="Felipe M.S."/>
        </authorList>
    </citation>
    <scope>NUCLEOTIDE SEQUENCE [LARGE SCALE GENOMIC DNA]</scope>
    <source>
        <strain evidence="2 3">1099-18</strain>
    </source>
</reference>
<dbReference type="InterPro" id="IPR053181">
    <property type="entry name" value="EcdB-like_regulator"/>
</dbReference>
<dbReference type="AlphaFoldDB" id="A0A0F2LZ15"/>
<evidence type="ECO:0000256" key="1">
    <source>
        <dbReference type="SAM" id="MobiDB-lite"/>
    </source>
</evidence>
<evidence type="ECO:0000313" key="3">
    <source>
        <dbReference type="Proteomes" id="UP000033710"/>
    </source>
</evidence>
<name>A0A0F2LZ15_SPOSC</name>
<sequence>MAHRGNDDSPRAVFSNKDAPGTVKQVVMPRSSVPALRIDTSQPPTEPIHNPYAGFELTLQRYPLQDKTPTSSRQLHSHRLGTRKQQQNQHDDRPDQTHQQGQGDPQQHQASQPLPKEFYSRRHQRLQAQNPQHVIRGPAWGKIRREDKFPPPVRPASVSPHPDHSMYPSYKFIQPNFGIVHDYQRPLQTPATAITRPSHTILSQSHSGPGSEPLTAMSLAAGESLPFQLRSPLPAEPVPPKRSRSSLQAHEAYSRPLPLRQQIVSKRQRRTHKHQGAQRQAAYPIPTPNPMQQHPRPLPLPPPHSSSSAGSGYDVKETILDFPMPPPPHPSANFFPFLRPAPASQPRASPRTNVKPLCPSPHQHCDDNGAVFPEAPVSSHSPIPYANREPRVTSVEGEVGPRTAYKAGFKVPRINLSQKLPQASGSITPSMVTPKASAFAHHSVSFGGREESYSHGVHISQEENMWDAESASGENSRQHAHSNSHADTMTADISSLTLPYGHTTPVVQLLNKSPFVDVIHGILAEARTDTFPLPAIQSARPQGEVGDFQQSLDSALLLSQNSASQPTVSAMSSINHRPLFRLPHAEPPNSSHLASCVEKYSTHIQALYHILPPQRLGQLVGSFLGRSKTAERPQKSIVADLVPFQAQVELAIEYLVFALGGLCWAKWDNTIFDSGPVFSDRATNILYHLSGKLAAEKRKQASSATTNSTHGYRPAEAAGTSTSAPAPTLDLARAYLLAALLCGQLARIQDAAGHVRNAGNIVHFLIHRPGGEGGHGAIQGFYGLSLIDYNQYPHRLVEDERQLVALYWTCVQLEFEINAETGQTPSELLRYQAMVPTPDSDILRFPHDKGDDTMMAGMEAVVGGQTESETESEHVAIGGFKMQTTLRGHLNCIYGEAHGDNGLPTQEQKRKIDTAVANLRRQFDAVLSGRATLPHTETSVRTARACSAYWEARSYGVLFSLLKPQQHVDMEEMAEVVCSMTETIRAYHGLESDRLILPNAFGTAMLQCRYLLLLFAASRALPALAVFVDDVSLRELIDHTLLSFQELLMFRDILEAARQVLRTIRARLQPHGGSGPVLQPDPSTMPELSLYCPPFRTVPGIASSIPTASTMDSFISFPTPNSPHLFPSSAFTSPQHSPSISATSSSPSPRSATFVPGSLPFRPETMAILAPASGPGPISPGAVYPRPPNAAPPVNALPIQANRVAANTANFDGFAYHLGLSLFGRG</sequence>
<dbReference type="RefSeq" id="XP_016585379.1">
    <property type="nucleotide sequence ID" value="XM_016729793.1"/>
</dbReference>
<feature type="region of interest" description="Disordered" evidence="1">
    <location>
        <begin position="1"/>
        <end position="162"/>
    </location>
</feature>
<protein>
    <submittedName>
        <fullName evidence="2">Uncharacterized protein</fullName>
    </submittedName>
</protein>
<dbReference type="VEuPathDB" id="FungiDB:SPSK_02947"/>